<dbReference type="Pfam" id="PF13894">
    <property type="entry name" value="zf-C2H2_4"/>
    <property type="match status" value="1"/>
</dbReference>
<dbReference type="Gene3D" id="3.30.160.60">
    <property type="entry name" value="Classic Zinc Finger"/>
    <property type="match status" value="3"/>
</dbReference>
<keyword evidence="2" id="KW-0479">Metal-binding</keyword>
<keyword evidence="5" id="KW-0862">Zinc</keyword>
<keyword evidence="6" id="KW-0539">Nucleus</keyword>
<proteinExistence type="predicted"/>
<dbReference type="SMART" id="SM00355">
    <property type="entry name" value="ZnF_C2H2"/>
    <property type="match status" value="3"/>
</dbReference>
<dbReference type="FunFam" id="3.30.160.60:FF:000522">
    <property type="entry name" value="zinc finger protein 285"/>
    <property type="match status" value="1"/>
</dbReference>
<keyword evidence="3" id="KW-0677">Repeat</keyword>
<dbReference type="FunFam" id="3.30.160.60:FF:000446">
    <property type="entry name" value="Zinc finger protein"/>
    <property type="match status" value="1"/>
</dbReference>
<keyword evidence="4 7" id="KW-0863">Zinc-finger</keyword>
<name>A0A7S2QU06_9EUKA</name>
<evidence type="ECO:0000256" key="8">
    <source>
        <dbReference type="SAM" id="MobiDB-lite"/>
    </source>
</evidence>
<evidence type="ECO:0000256" key="6">
    <source>
        <dbReference type="ARBA" id="ARBA00023242"/>
    </source>
</evidence>
<dbReference type="PROSITE" id="PS50157">
    <property type="entry name" value="ZINC_FINGER_C2H2_2"/>
    <property type="match status" value="3"/>
</dbReference>
<dbReference type="AlphaFoldDB" id="A0A7S2QU06"/>
<dbReference type="InterPro" id="IPR036236">
    <property type="entry name" value="Znf_C2H2_sf"/>
</dbReference>
<feature type="domain" description="C2H2-type" evidence="9">
    <location>
        <begin position="215"/>
        <end position="242"/>
    </location>
</feature>
<feature type="compositionally biased region" description="Basic residues" evidence="8">
    <location>
        <begin position="288"/>
        <end position="298"/>
    </location>
</feature>
<accession>A0A7S2QU06</accession>
<feature type="region of interest" description="Disordered" evidence="8">
    <location>
        <begin position="288"/>
        <end position="308"/>
    </location>
</feature>
<dbReference type="GO" id="GO:0005634">
    <property type="term" value="C:nucleus"/>
    <property type="evidence" value="ECO:0007669"/>
    <property type="project" value="UniProtKB-SubCell"/>
</dbReference>
<comment type="subcellular location">
    <subcellularLocation>
        <location evidence="1">Nucleus</location>
    </subcellularLocation>
</comment>
<evidence type="ECO:0000256" key="4">
    <source>
        <dbReference type="ARBA" id="ARBA00022771"/>
    </source>
</evidence>
<feature type="domain" description="C2H2-type" evidence="9">
    <location>
        <begin position="271"/>
        <end position="298"/>
    </location>
</feature>
<feature type="domain" description="C2H2-type" evidence="9">
    <location>
        <begin position="243"/>
        <end position="270"/>
    </location>
</feature>
<evidence type="ECO:0000256" key="1">
    <source>
        <dbReference type="ARBA" id="ARBA00004123"/>
    </source>
</evidence>
<dbReference type="EMBL" id="HBHC01002224">
    <property type="protein sequence ID" value="CAD9651871.1"/>
    <property type="molecule type" value="Transcribed_RNA"/>
</dbReference>
<evidence type="ECO:0000256" key="5">
    <source>
        <dbReference type="ARBA" id="ARBA00022833"/>
    </source>
</evidence>
<dbReference type="FunFam" id="3.30.160.60:FF:000100">
    <property type="entry name" value="Zinc finger 45-like"/>
    <property type="match status" value="1"/>
</dbReference>
<evidence type="ECO:0000256" key="2">
    <source>
        <dbReference type="ARBA" id="ARBA00022723"/>
    </source>
</evidence>
<dbReference type="SUPFAM" id="SSF57667">
    <property type="entry name" value="beta-beta-alpha zinc fingers"/>
    <property type="match status" value="2"/>
</dbReference>
<dbReference type="GO" id="GO:0000981">
    <property type="term" value="F:DNA-binding transcription factor activity, RNA polymerase II-specific"/>
    <property type="evidence" value="ECO:0007669"/>
    <property type="project" value="TreeGrafter"/>
</dbReference>
<sequence length="318" mass="36975">MELTKQTDRKKRRREEDGPTSEIDRVKEKLPAWKMRKSIKPAVVDKQYPLRYESDKRHKQKESLNSYAEGIASYPAMPPMPPPQPRPPMSMYPHPSYYSGPIYHAPPQFQPYSPVVESPGYQYSMYQSFGYQSADPRMKGYTPPPGSKQEKKFQSLGPFDDGMSRISSTYPEELLPEYQMRMRARGDTKAMMHHVPPHSRRAMHGLSSKSIDKPFNCEYCAKDFSCRSSLRRHMRLHTGKNLYYCDTCGKGFSDKGTRDSHCRTHTGEKPFKCEKCDRRFAQKGNLNRHKKVHTKYRGQPKYPTPVGFVPHQVIPPRY</sequence>
<evidence type="ECO:0000256" key="7">
    <source>
        <dbReference type="PROSITE-ProRule" id="PRU00042"/>
    </source>
</evidence>
<feature type="compositionally biased region" description="Basic and acidic residues" evidence="8">
    <location>
        <begin position="14"/>
        <end position="28"/>
    </location>
</feature>
<protein>
    <recommendedName>
        <fullName evidence="9">C2H2-type domain-containing protein</fullName>
    </recommendedName>
</protein>
<dbReference type="PANTHER" id="PTHR24394">
    <property type="entry name" value="ZINC FINGER PROTEIN"/>
    <property type="match status" value="1"/>
</dbReference>
<reference evidence="10" key="1">
    <citation type="submission" date="2021-01" db="EMBL/GenBank/DDBJ databases">
        <authorList>
            <person name="Corre E."/>
            <person name="Pelletier E."/>
            <person name="Niang G."/>
            <person name="Scheremetjew M."/>
            <person name="Finn R."/>
            <person name="Kale V."/>
            <person name="Holt S."/>
            <person name="Cochrane G."/>
            <person name="Meng A."/>
            <person name="Brown T."/>
            <person name="Cohen L."/>
        </authorList>
    </citation>
    <scope>NUCLEOTIDE SEQUENCE</scope>
    <source>
        <strain evidence="10">BC52</strain>
    </source>
</reference>
<gene>
    <name evidence="10" type="ORF">NSPH01132_LOCUS1334</name>
</gene>
<dbReference type="InterPro" id="IPR013087">
    <property type="entry name" value="Znf_C2H2_type"/>
</dbReference>
<organism evidence="10">
    <name type="scientific">Norrisiella sphaerica</name>
    <dbReference type="NCBI Taxonomy" id="552664"/>
    <lineage>
        <taxon>Eukaryota</taxon>
        <taxon>Sar</taxon>
        <taxon>Rhizaria</taxon>
        <taxon>Cercozoa</taxon>
        <taxon>Chlorarachniophyceae</taxon>
        <taxon>Norrisiella</taxon>
    </lineage>
</organism>
<evidence type="ECO:0000313" key="10">
    <source>
        <dbReference type="EMBL" id="CAD9651871.1"/>
    </source>
</evidence>
<evidence type="ECO:0000256" key="3">
    <source>
        <dbReference type="ARBA" id="ARBA00022737"/>
    </source>
</evidence>
<dbReference type="Pfam" id="PF00096">
    <property type="entry name" value="zf-C2H2"/>
    <property type="match status" value="1"/>
</dbReference>
<feature type="region of interest" description="Disordered" evidence="8">
    <location>
        <begin position="1"/>
        <end position="28"/>
    </location>
</feature>
<evidence type="ECO:0000259" key="9">
    <source>
        <dbReference type="PROSITE" id="PS50157"/>
    </source>
</evidence>
<dbReference type="GO" id="GO:0008270">
    <property type="term" value="F:zinc ion binding"/>
    <property type="evidence" value="ECO:0007669"/>
    <property type="project" value="UniProtKB-KW"/>
</dbReference>
<dbReference type="PANTHER" id="PTHR24394:SF29">
    <property type="entry name" value="MYONEURIN"/>
    <property type="match status" value="1"/>
</dbReference>
<dbReference type="PROSITE" id="PS00028">
    <property type="entry name" value="ZINC_FINGER_C2H2_1"/>
    <property type="match status" value="3"/>
</dbReference>